<gene>
    <name evidence="1" type="ORF">KSP40_PGU017643</name>
</gene>
<evidence type="ECO:0000313" key="2">
    <source>
        <dbReference type="Proteomes" id="UP001412067"/>
    </source>
</evidence>
<dbReference type="Proteomes" id="UP001412067">
    <property type="component" value="Unassembled WGS sequence"/>
</dbReference>
<reference evidence="1 2" key="1">
    <citation type="journal article" date="2022" name="Nat. Plants">
        <title>Genomes of leafy and leafless Platanthera orchids illuminate the evolution of mycoheterotrophy.</title>
        <authorList>
            <person name="Li M.H."/>
            <person name="Liu K.W."/>
            <person name="Li Z."/>
            <person name="Lu H.C."/>
            <person name="Ye Q.L."/>
            <person name="Zhang D."/>
            <person name="Wang J.Y."/>
            <person name="Li Y.F."/>
            <person name="Zhong Z.M."/>
            <person name="Liu X."/>
            <person name="Yu X."/>
            <person name="Liu D.K."/>
            <person name="Tu X.D."/>
            <person name="Liu B."/>
            <person name="Hao Y."/>
            <person name="Liao X.Y."/>
            <person name="Jiang Y.T."/>
            <person name="Sun W.H."/>
            <person name="Chen J."/>
            <person name="Chen Y.Q."/>
            <person name="Ai Y."/>
            <person name="Zhai J.W."/>
            <person name="Wu S.S."/>
            <person name="Zhou Z."/>
            <person name="Hsiao Y.Y."/>
            <person name="Wu W.L."/>
            <person name="Chen Y.Y."/>
            <person name="Lin Y.F."/>
            <person name="Hsu J.L."/>
            <person name="Li C.Y."/>
            <person name="Wang Z.W."/>
            <person name="Zhao X."/>
            <person name="Zhong W.Y."/>
            <person name="Ma X.K."/>
            <person name="Ma L."/>
            <person name="Huang J."/>
            <person name="Chen G.Z."/>
            <person name="Huang M.Z."/>
            <person name="Huang L."/>
            <person name="Peng D.H."/>
            <person name="Luo Y.B."/>
            <person name="Zou S.Q."/>
            <person name="Chen S.P."/>
            <person name="Lan S."/>
            <person name="Tsai W.C."/>
            <person name="Van de Peer Y."/>
            <person name="Liu Z.J."/>
        </authorList>
    </citation>
    <scope>NUCLEOTIDE SEQUENCE [LARGE SCALE GENOMIC DNA]</scope>
    <source>
        <strain evidence="1">Lor288</strain>
    </source>
</reference>
<proteinExistence type="predicted"/>
<accession>A0ABR2MLE4</accession>
<sequence length="71" mass="7363">MFLVANWFAGKITAPSDYPTPSKVLLGHLPPISAVLGGSVVAMGTTVEGSTSAYYVSVASGRIWQAHANTI</sequence>
<evidence type="ECO:0000313" key="1">
    <source>
        <dbReference type="EMBL" id="KAK8964811.1"/>
    </source>
</evidence>
<name>A0ABR2MLE4_9ASPA</name>
<comment type="caution">
    <text evidence="1">The sequence shown here is derived from an EMBL/GenBank/DDBJ whole genome shotgun (WGS) entry which is preliminary data.</text>
</comment>
<protein>
    <submittedName>
        <fullName evidence="1">Uncharacterized protein</fullName>
    </submittedName>
</protein>
<organism evidence="1 2">
    <name type="scientific">Platanthera guangdongensis</name>
    <dbReference type="NCBI Taxonomy" id="2320717"/>
    <lineage>
        <taxon>Eukaryota</taxon>
        <taxon>Viridiplantae</taxon>
        <taxon>Streptophyta</taxon>
        <taxon>Embryophyta</taxon>
        <taxon>Tracheophyta</taxon>
        <taxon>Spermatophyta</taxon>
        <taxon>Magnoliopsida</taxon>
        <taxon>Liliopsida</taxon>
        <taxon>Asparagales</taxon>
        <taxon>Orchidaceae</taxon>
        <taxon>Orchidoideae</taxon>
        <taxon>Orchideae</taxon>
        <taxon>Orchidinae</taxon>
        <taxon>Platanthera</taxon>
    </lineage>
</organism>
<keyword evidence="2" id="KW-1185">Reference proteome</keyword>
<dbReference type="EMBL" id="JBBWWR010000006">
    <property type="protein sequence ID" value="KAK8964811.1"/>
    <property type="molecule type" value="Genomic_DNA"/>
</dbReference>